<sequence length="95" mass="11047">MGIHDRSSRVISAFLFTFLRIPLSHYKLSHRTFHLSETFLQTPCDQCGAFELHRCRLFHTLSRPPEEEEQVQVEIEASAGTEKSSHYEFLVLLLV</sequence>
<dbReference type="AlphaFoldDB" id="A0AAP0JAE1"/>
<name>A0AAP0JAE1_9MAGN</name>
<proteinExistence type="predicted"/>
<evidence type="ECO:0000313" key="2">
    <source>
        <dbReference type="Proteomes" id="UP001417504"/>
    </source>
</evidence>
<reference evidence="1 2" key="1">
    <citation type="submission" date="2024-01" db="EMBL/GenBank/DDBJ databases">
        <title>Genome assemblies of Stephania.</title>
        <authorList>
            <person name="Yang L."/>
        </authorList>
    </citation>
    <scope>NUCLEOTIDE SEQUENCE [LARGE SCALE GENOMIC DNA]</scope>
    <source>
        <strain evidence="1">QJT</strain>
        <tissue evidence="1">Leaf</tissue>
    </source>
</reference>
<keyword evidence="2" id="KW-1185">Reference proteome</keyword>
<gene>
    <name evidence="1" type="ORF">Sjap_009729</name>
</gene>
<dbReference type="EMBL" id="JBBNAE010000004">
    <property type="protein sequence ID" value="KAK9129242.1"/>
    <property type="molecule type" value="Genomic_DNA"/>
</dbReference>
<protein>
    <submittedName>
        <fullName evidence="1">Uncharacterized protein</fullName>
    </submittedName>
</protein>
<dbReference type="Proteomes" id="UP001417504">
    <property type="component" value="Unassembled WGS sequence"/>
</dbReference>
<evidence type="ECO:0000313" key="1">
    <source>
        <dbReference type="EMBL" id="KAK9129242.1"/>
    </source>
</evidence>
<comment type="caution">
    <text evidence="1">The sequence shown here is derived from an EMBL/GenBank/DDBJ whole genome shotgun (WGS) entry which is preliminary data.</text>
</comment>
<accession>A0AAP0JAE1</accession>
<organism evidence="1 2">
    <name type="scientific">Stephania japonica</name>
    <dbReference type="NCBI Taxonomy" id="461633"/>
    <lineage>
        <taxon>Eukaryota</taxon>
        <taxon>Viridiplantae</taxon>
        <taxon>Streptophyta</taxon>
        <taxon>Embryophyta</taxon>
        <taxon>Tracheophyta</taxon>
        <taxon>Spermatophyta</taxon>
        <taxon>Magnoliopsida</taxon>
        <taxon>Ranunculales</taxon>
        <taxon>Menispermaceae</taxon>
        <taxon>Menispermoideae</taxon>
        <taxon>Cissampelideae</taxon>
        <taxon>Stephania</taxon>
    </lineage>
</organism>